<accession>A0A0R2NT91</accession>
<feature type="domain" description="WxL Interacting Protein host binding" evidence="3">
    <location>
        <begin position="180"/>
        <end position="314"/>
    </location>
</feature>
<proteinExistence type="predicted"/>
<keyword evidence="5" id="KW-1185">Reference proteome</keyword>
<evidence type="ECO:0000259" key="2">
    <source>
        <dbReference type="Pfam" id="PF06030"/>
    </source>
</evidence>
<keyword evidence="1" id="KW-0472">Membrane</keyword>
<gene>
    <name evidence="4" type="ORF">DY78_GL001877</name>
</gene>
<evidence type="ECO:0000256" key="1">
    <source>
        <dbReference type="SAM" id="Phobius"/>
    </source>
</evidence>
<dbReference type="InterPro" id="IPR021759">
    <property type="entry name" value="WxLIP_HBD"/>
</dbReference>
<evidence type="ECO:0000313" key="4">
    <source>
        <dbReference type="EMBL" id="KRO28888.1"/>
    </source>
</evidence>
<dbReference type="Proteomes" id="UP000050920">
    <property type="component" value="Unassembled WGS sequence"/>
</dbReference>
<dbReference type="AlphaFoldDB" id="A0A0R2NT91"/>
<keyword evidence="1" id="KW-1133">Transmembrane helix</keyword>
<evidence type="ECO:0000259" key="3">
    <source>
        <dbReference type="Pfam" id="PF11797"/>
    </source>
</evidence>
<dbReference type="Pfam" id="PF06030">
    <property type="entry name" value="WxLIP_PGBD"/>
    <property type="match status" value="1"/>
</dbReference>
<name>A0A0R2NT91_9LACO</name>
<evidence type="ECO:0000313" key="5">
    <source>
        <dbReference type="Proteomes" id="UP000050920"/>
    </source>
</evidence>
<protein>
    <submittedName>
        <fullName evidence="4">Cell surface protein</fullName>
    </submittedName>
</protein>
<sequence>MDIFIHIGGSITMKLFRTIVVVVAIVSALWGIVDTGSASTTESPIGFSVAANIPENQRNKNESYFNLNMNSNTSQDLKATIFNVTNHEIKVEMAIHTAHTNENGVIEYVHPLKKADASLKYRMNNITQINGSKIVTVPAQGKKQVIATVQIPKTKFEGVIQGGWFFQKVDDKVTGGVEGTLNVKSKYSYVIGLSYTLGKVPEPNLMLDSVEPGLENYHQSIFSNLRNTAAVMIPHIYTDTTITNKNTGKVIEREKKENVQMAPNSGYHYPISTHDKDLQAGNYHLHMVAKNNQHQWIFDRDFTITRKMAKKYNRAAVINHRVNIWWFVLSGALGMLLLCIIGSYIYIKIRRRSQKM</sequence>
<dbReference type="EMBL" id="AYGX02000028">
    <property type="protein sequence ID" value="KRO28888.1"/>
    <property type="molecule type" value="Genomic_DNA"/>
</dbReference>
<dbReference type="InterPro" id="IPR010317">
    <property type="entry name" value="WxLIP_PGBD"/>
</dbReference>
<dbReference type="Pfam" id="PF11797">
    <property type="entry name" value="WxLIP_HBD"/>
    <property type="match status" value="1"/>
</dbReference>
<comment type="caution">
    <text evidence="4">The sequence shown here is derived from an EMBL/GenBank/DDBJ whole genome shotgun (WGS) entry which is preliminary data.</text>
</comment>
<keyword evidence="1" id="KW-0812">Transmembrane</keyword>
<feature type="domain" description="WxL Interacting Protein peptidoglycan binding" evidence="2">
    <location>
        <begin position="47"/>
        <end position="168"/>
    </location>
</feature>
<reference evidence="4 5" key="1">
    <citation type="journal article" date="2015" name="Genome Announc.">
        <title>Expanding the biotechnology potential of lactobacilli through comparative genomics of 213 strains and associated genera.</title>
        <authorList>
            <person name="Sun Z."/>
            <person name="Harris H.M."/>
            <person name="McCann A."/>
            <person name="Guo C."/>
            <person name="Argimon S."/>
            <person name="Zhang W."/>
            <person name="Yang X."/>
            <person name="Jeffery I.B."/>
            <person name="Cooney J.C."/>
            <person name="Kagawa T.F."/>
            <person name="Liu W."/>
            <person name="Song Y."/>
            <person name="Salvetti E."/>
            <person name="Wrobel A."/>
            <person name="Rasinkangas P."/>
            <person name="Parkhill J."/>
            <person name="Rea M.C."/>
            <person name="O'Sullivan O."/>
            <person name="Ritari J."/>
            <person name="Douillard F.P."/>
            <person name="Paul Ross R."/>
            <person name="Yang R."/>
            <person name="Briner A.E."/>
            <person name="Felis G.E."/>
            <person name="de Vos W.M."/>
            <person name="Barrangou R."/>
            <person name="Klaenhammer T.R."/>
            <person name="Caufield P.W."/>
            <person name="Cui Y."/>
            <person name="Zhang H."/>
            <person name="O'Toole P.W."/>
        </authorList>
    </citation>
    <scope>NUCLEOTIDE SEQUENCE [LARGE SCALE GENOMIC DNA]</scope>
    <source>
        <strain evidence="4 5">DSM 21115</strain>
    </source>
</reference>
<feature type="transmembrane region" description="Helical" evidence="1">
    <location>
        <begin position="324"/>
        <end position="347"/>
    </location>
</feature>
<organism evidence="4 5">
    <name type="scientific">Lactiplantibacillus fabifermentans DSM 21115</name>
    <dbReference type="NCBI Taxonomy" id="1413187"/>
    <lineage>
        <taxon>Bacteria</taxon>
        <taxon>Bacillati</taxon>
        <taxon>Bacillota</taxon>
        <taxon>Bacilli</taxon>
        <taxon>Lactobacillales</taxon>
        <taxon>Lactobacillaceae</taxon>
        <taxon>Lactiplantibacillus</taxon>
    </lineage>
</organism>